<proteinExistence type="predicted"/>
<dbReference type="AlphaFoldDB" id="Q16BH3"/>
<organism evidence="2 3">
    <name type="scientific">Roseobacter denitrificans (strain ATCC 33942 / OCh 114)</name>
    <name type="common">Erythrobacter sp. (strain OCh 114)</name>
    <name type="synonym">Roseobacter denitrificans</name>
    <dbReference type="NCBI Taxonomy" id="375451"/>
    <lineage>
        <taxon>Bacteria</taxon>
        <taxon>Pseudomonadati</taxon>
        <taxon>Pseudomonadota</taxon>
        <taxon>Alphaproteobacteria</taxon>
        <taxon>Rhodobacterales</taxon>
        <taxon>Roseobacteraceae</taxon>
        <taxon>Roseobacter</taxon>
    </lineage>
</organism>
<keyword evidence="3" id="KW-1185">Reference proteome</keyword>
<dbReference type="CDD" id="cd03450">
    <property type="entry name" value="NodN"/>
    <property type="match status" value="1"/>
</dbReference>
<dbReference type="EMBL" id="CP000362">
    <property type="protein sequence ID" value="ABG30670.1"/>
    <property type="molecule type" value="Genomic_DNA"/>
</dbReference>
<feature type="domain" description="MaoC-like" evidence="1">
    <location>
        <begin position="10"/>
        <end position="113"/>
    </location>
</feature>
<accession>Q16BH3</accession>
<reference evidence="2 3" key="1">
    <citation type="journal article" date="2007" name="J. Bacteriol.">
        <title>The complete genome sequence of Roseobacter denitrificans reveals a mixotrophic rather than photosynthetic metabolism.</title>
        <authorList>
            <person name="Swingley W.D."/>
            <person name="Sadekar S."/>
            <person name="Mastrian S.D."/>
            <person name="Matthies H.J."/>
            <person name="Hao J."/>
            <person name="Ramos H."/>
            <person name="Acharya C.R."/>
            <person name="Conrad A.L."/>
            <person name="Taylor H.L."/>
            <person name="Dejesa L.C."/>
            <person name="Shah M.K."/>
            <person name="O'huallachain M.E."/>
            <person name="Lince M.T."/>
            <person name="Blankenship R.E."/>
            <person name="Beatty J.T."/>
            <person name="Touchman J.W."/>
        </authorList>
    </citation>
    <scope>NUCLEOTIDE SEQUENCE [LARGE SCALE GENOMIC DNA]</scope>
    <source>
        <strain evidence="3">ATCC 33942 / OCh 114</strain>
    </source>
</reference>
<dbReference type="RefSeq" id="WP_011567292.1">
    <property type="nucleotide sequence ID" value="NC_008209.1"/>
</dbReference>
<dbReference type="Proteomes" id="UP000007029">
    <property type="component" value="Chromosome"/>
</dbReference>
<dbReference type="HOGENOM" id="CLU_108911_1_0_5"/>
<dbReference type="Gene3D" id="3.10.129.10">
    <property type="entry name" value="Hotdog Thioesterase"/>
    <property type="match status" value="1"/>
</dbReference>
<dbReference type="PANTHER" id="PTHR42993">
    <property type="entry name" value="MAOC-LIKE DEHYDRATASE DOMAIN-CONTAINING PROTEIN"/>
    <property type="match status" value="1"/>
</dbReference>
<sequence length="149" mass="16308">MMLTRETLPQAVGKPLGTSKWVQISQARIDAFADLTEDWQPIHLDPDAAQSAGFAGTVAHGFLTLSMLSAMSYDVLPRIKGESASINYGFDRVRFIAPVPAGARIRTHFDLVEAGPRGEGWMLRLAANVEIEGADKPALTADWLAYYLF</sequence>
<evidence type="ECO:0000313" key="3">
    <source>
        <dbReference type="Proteomes" id="UP000007029"/>
    </source>
</evidence>
<dbReference type="SUPFAM" id="SSF54637">
    <property type="entry name" value="Thioesterase/thiol ester dehydrase-isomerase"/>
    <property type="match status" value="1"/>
</dbReference>
<dbReference type="InterPro" id="IPR039375">
    <property type="entry name" value="NodN-like"/>
</dbReference>
<dbReference type="InterPro" id="IPR029069">
    <property type="entry name" value="HotDog_dom_sf"/>
</dbReference>
<dbReference type="KEGG" id="rde:RD1_1005"/>
<evidence type="ECO:0000313" key="2">
    <source>
        <dbReference type="EMBL" id="ABG30670.1"/>
    </source>
</evidence>
<dbReference type="PANTHER" id="PTHR42993:SF1">
    <property type="entry name" value="MAOC-LIKE DEHYDRATASE DOMAIN-CONTAINING PROTEIN"/>
    <property type="match status" value="1"/>
</dbReference>
<evidence type="ECO:0000259" key="1">
    <source>
        <dbReference type="Pfam" id="PF01575"/>
    </source>
</evidence>
<dbReference type="eggNOG" id="COG2030">
    <property type="taxonomic scope" value="Bacteria"/>
</dbReference>
<dbReference type="STRING" id="375451.RD1_1005"/>
<dbReference type="Pfam" id="PF01575">
    <property type="entry name" value="MaoC_dehydratas"/>
    <property type="match status" value="1"/>
</dbReference>
<protein>
    <submittedName>
        <fullName evidence="2">Nodulation protein N-like protein</fullName>
    </submittedName>
</protein>
<name>Q16BH3_ROSDO</name>
<dbReference type="InterPro" id="IPR002539">
    <property type="entry name" value="MaoC-like_dom"/>
</dbReference>
<gene>
    <name evidence="2" type="primary">nodN</name>
    <name evidence="2" type="ordered locus">RD1_1005</name>
</gene>